<evidence type="ECO:0000256" key="3">
    <source>
        <dbReference type="ARBA" id="ARBA00023015"/>
    </source>
</evidence>
<dbReference type="Pfam" id="PF07724">
    <property type="entry name" value="AAA_2"/>
    <property type="match status" value="1"/>
</dbReference>
<evidence type="ECO:0000256" key="4">
    <source>
        <dbReference type="ARBA" id="ARBA00023163"/>
    </source>
</evidence>
<feature type="compositionally biased region" description="Polar residues" evidence="6">
    <location>
        <begin position="459"/>
        <end position="468"/>
    </location>
</feature>
<evidence type="ECO:0000256" key="1">
    <source>
        <dbReference type="ARBA" id="ARBA00008675"/>
    </source>
</evidence>
<dbReference type="InterPro" id="IPR036628">
    <property type="entry name" value="Clp_N_dom_sf"/>
</dbReference>
<dbReference type="InterPro" id="IPR058954">
    <property type="entry name" value="AAA_lid_SMAX1"/>
</dbReference>
<dbReference type="PANTHER" id="PTHR43572:SF13">
    <property type="entry name" value="PROTEIN SUPPRESSOR OF MAX2 1"/>
    <property type="match status" value="1"/>
</dbReference>
<dbReference type="Pfam" id="PF23569">
    <property type="entry name" value="NBD_SMAX1"/>
    <property type="match status" value="1"/>
</dbReference>
<dbReference type="InterPro" id="IPR004176">
    <property type="entry name" value="Clp_R_N"/>
</dbReference>
<feature type="domain" description="Clp R" evidence="7">
    <location>
        <begin position="8"/>
        <end position="207"/>
    </location>
</feature>
<dbReference type="GO" id="GO:0005524">
    <property type="term" value="F:ATP binding"/>
    <property type="evidence" value="ECO:0007669"/>
    <property type="project" value="InterPro"/>
</dbReference>
<dbReference type="InterPro" id="IPR051650">
    <property type="entry name" value="SL_signaling_regulator"/>
</dbReference>
<keyword evidence="2 5" id="KW-0677">Repeat</keyword>
<organism evidence="8 9">
    <name type="scientific">Colocasia esculenta</name>
    <name type="common">Wild taro</name>
    <name type="synonym">Arum esculentum</name>
    <dbReference type="NCBI Taxonomy" id="4460"/>
    <lineage>
        <taxon>Eukaryota</taxon>
        <taxon>Viridiplantae</taxon>
        <taxon>Streptophyta</taxon>
        <taxon>Embryophyta</taxon>
        <taxon>Tracheophyta</taxon>
        <taxon>Spermatophyta</taxon>
        <taxon>Magnoliopsida</taxon>
        <taxon>Liliopsida</taxon>
        <taxon>Araceae</taxon>
        <taxon>Aroideae</taxon>
        <taxon>Colocasieae</taxon>
        <taxon>Colocasia</taxon>
    </lineage>
</organism>
<name>A0A843VYV5_COLES</name>
<comment type="caution">
    <text evidence="8">The sequence shown here is derived from an EMBL/GenBank/DDBJ whole genome shotgun (WGS) entry which is preliminary data.</text>
</comment>
<evidence type="ECO:0000256" key="6">
    <source>
        <dbReference type="SAM" id="MobiDB-lite"/>
    </source>
</evidence>
<feature type="compositionally biased region" description="Pro residues" evidence="6">
    <location>
        <begin position="86"/>
        <end position="98"/>
    </location>
</feature>
<reference evidence="8" key="1">
    <citation type="submission" date="2017-07" db="EMBL/GenBank/DDBJ databases">
        <title>Taro Niue Genome Assembly and Annotation.</title>
        <authorList>
            <person name="Atibalentja N."/>
            <person name="Keating K."/>
            <person name="Fields C.J."/>
        </authorList>
    </citation>
    <scope>NUCLEOTIDE SEQUENCE</scope>
    <source>
        <strain evidence="8">Niue_2</strain>
        <tissue evidence="8">Leaf</tissue>
    </source>
</reference>
<dbReference type="SUPFAM" id="SSF52540">
    <property type="entry name" value="P-loop containing nucleoside triphosphate hydrolases"/>
    <property type="match status" value="1"/>
</dbReference>
<proteinExistence type="inferred from homology"/>
<dbReference type="AlphaFoldDB" id="A0A843VYV5"/>
<gene>
    <name evidence="8" type="ORF">Taro_028972</name>
</gene>
<protein>
    <recommendedName>
        <fullName evidence="7">Clp R domain-containing protein</fullName>
    </recommendedName>
</protein>
<sequence length="1031" mass="109600">MRAGLSTIHQTLTPEAASVLNQSIAEAARRGHSQTTPLHVAATLLASPAGLFRQACVRSHPNSSHPLQCRALELCFSVALDRLPSSAPPPPNSNPPAPSSSSSVATVGQLGVLRSPLTTPGAPLLLGNKNLYLNPRLQQQQQGSGGDGGSGSGAVDGFEQHRREEVKRVLDVLLRAKKRNPVLVSDSEPEMVVKEVLQRIQTREVGEGPLRNVEVISLEKQLASDRSQIPLKLQELRTSIDLRLKSRAPGDAASAGGVILDLGDLKWLVESPGGGIGGSLASAPIHQQQKVVLEVGRAAVAEMAKLLGSFADSGGQIWLIGTATCATYLRCQVYHPTMENDWDLQAVPITAGAPLPGAMFPRINGGGKGILSSSVESLSVQKGFPPMGVPTTAILARRPPENTEATRRPMCPACSEGYERELAKLVAGKFEKSSAESKPEPRQALPPWLQLANLSNANAKPAATQLQAKEQEPKRKQSTEELLKRWTATCSRLHPSAAQARIGHDKPATPLLPLPMPSMQNSNLLLQRQKFPAKPQPALGCNPLLASKQSGTPATIPSGRHASPPGSPVRTDLVLGRAKPPPVAVEKSLENAVHRERLQDPAGCTQDSLSERSRDRVVGNLDLDSFKRLFKGLTGKVSWQPEAASLVAATVIQCKSGDSKRQGAGGRGDAWLLFMGPDRVGKKKMAMALSELVAGSAPVTISFGDSKGIGDNAGPDAGFRGKTALDRVVEAVRRNPVSVVVLEDVDRANMVVQGSLRRAMERGRLPDSHGREVALGSVIFILISQTLPENLKSSIDALMQCEEKLSLAACTGIQVELVLGENPVKRRADWGREEDDPDAKPRKRVLGAGAGLSLDLNLAAGCQGDAATTECSPNSSDLTVENEHNECGRLGMFNRLPGPSISELASAVDEAVVFKPVDFGELRRKVSDAIAQRFASVVRDGRCLRVDEAVLDRLVAGVWFGETPAAMFDDWAEKVLVPGFQQVRGRSAADGSPVVRLLLVKDGRTLRGGSGAGAAAGEWLPREVVVAMDGS</sequence>
<dbReference type="Proteomes" id="UP000652761">
    <property type="component" value="Unassembled WGS sequence"/>
</dbReference>
<feature type="compositionally biased region" description="Gly residues" evidence="6">
    <location>
        <begin position="143"/>
        <end position="154"/>
    </location>
</feature>
<dbReference type="PANTHER" id="PTHR43572">
    <property type="entry name" value="CHAPERONE PROTEIN CLPD, CHLOROPLASTIC"/>
    <property type="match status" value="1"/>
</dbReference>
<evidence type="ECO:0000259" key="7">
    <source>
        <dbReference type="PROSITE" id="PS51903"/>
    </source>
</evidence>
<dbReference type="InterPro" id="IPR027417">
    <property type="entry name" value="P-loop_NTPase"/>
</dbReference>
<dbReference type="PROSITE" id="PS51903">
    <property type="entry name" value="CLP_R"/>
    <property type="match status" value="1"/>
</dbReference>
<dbReference type="GO" id="GO:0016887">
    <property type="term" value="F:ATP hydrolysis activity"/>
    <property type="evidence" value="ECO:0007669"/>
    <property type="project" value="InterPro"/>
</dbReference>
<dbReference type="OrthoDB" id="1929681at2759"/>
<accession>A0A843VYV5</accession>
<keyword evidence="9" id="KW-1185">Reference proteome</keyword>
<feature type="region of interest" description="Disordered" evidence="6">
    <location>
        <begin position="459"/>
        <end position="480"/>
    </location>
</feature>
<keyword evidence="4" id="KW-0804">Transcription</keyword>
<evidence type="ECO:0000313" key="9">
    <source>
        <dbReference type="Proteomes" id="UP000652761"/>
    </source>
</evidence>
<dbReference type="Pfam" id="PF26587">
    <property type="entry name" value="AAA_lid_SMAX1"/>
    <property type="match status" value="1"/>
</dbReference>
<dbReference type="InterPro" id="IPR003959">
    <property type="entry name" value="ATPase_AAA_core"/>
</dbReference>
<keyword evidence="3" id="KW-0805">Transcription regulation</keyword>
<dbReference type="Gene3D" id="1.10.1780.10">
    <property type="entry name" value="Clp, N-terminal domain"/>
    <property type="match status" value="1"/>
</dbReference>
<feature type="region of interest" description="Disordered" evidence="6">
    <location>
        <begin position="86"/>
        <end position="105"/>
    </location>
</feature>
<feature type="region of interest" description="Disordered" evidence="6">
    <location>
        <begin position="549"/>
        <end position="569"/>
    </location>
</feature>
<dbReference type="EMBL" id="NMUH01001900">
    <property type="protein sequence ID" value="MQL96299.1"/>
    <property type="molecule type" value="Genomic_DNA"/>
</dbReference>
<feature type="compositionally biased region" description="Basic and acidic residues" evidence="6">
    <location>
        <begin position="469"/>
        <end position="480"/>
    </location>
</feature>
<dbReference type="CDD" id="cd19499">
    <property type="entry name" value="RecA-like_ClpB_Hsp104-like"/>
    <property type="match status" value="1"/>
</dbReference>
<evidence type="ECO:0000313" key="8">
    <source>
        <dbReference type="EMBL" id="MQL96299.1"/>
    </source>
</evidence>
<dbReference type="SUPFAM" id="SSF81923">
    <property type="entry name" value="Double Clp-N motif"/>
    <property type="match status" value="1"/>
</dbReference>
<evidence type="ECO:0000256" key="5">
    <source>
        <dbReference type="PROSITE-ProRule" id="PRU01251"/>
    </source>
</evidence>
<dbReference type="InterPro" id="IPR058680">
    <property type="entry name" value="NBD_SMAX1-like"/>
</dbReference>
<comment type="similarity">
    <text evidence="1">Belongs to the ClpA/ClpB family.</text>
</comment>
<evidence type="ECO:0000256" key="2">
    <source>
        <dbReference type="ARBA" id="ARBA00022737"/>
    </source>
</evidence>
<feature type="region of interest" description="Disordered" evidence="6">
    <location>
        <begin position="139"/>
        <end position="160"/>
    </location>
</feature>
<dbReference type="Gene3D" id="3.40.50.300">
    <property type="entry name" value="P-loop containing nucleotide triphosphate hydrolases"/>
    <property type="match status" value="1"/>
</dbReference>